<keyword evidence="3 6" id="KW-0812">Transmembrane</keyword>
<feature type="transmembrane region" description="Helical" evidence="6">
    <location>
        <begin position="261"/>
        <end position="279"/>
    </location>
</feature>
<dbReference type="SUPFAM" id="SSF103481">
    <property type="entry name" value="Multidrug resistance efflux transporter EmrE"/>
    <property type="match status" value="2"/>
</dbReference>
<dbReference type="PANTHER" id="PTHR32322">
    <property type="entry name" value="INNER MEMBRANE TRANSPORTER"/>
    <property type="match status" value="1"/>
</dbReference>
<dbReference type="AlphaFoldDB" id="C8WZC9"/>
<feature type="transmembrane region" description="Helical" evidence="6">
    <location>
        <begin position="64"/>
        <end position="84"/>
    </location>
</feature>
<evidence type="ECO:0000256" key="5">
    <source>
        <dbReference type="ARBA" id="ARBA00023136"/>
    </source>
</evidence>
<comment type="subcellular location">
    <subcellularLocation>
        <location evidence="1">Membrane</location>
        <topology evidence="1">Multi-pass membrane protein</topology>
    </subcellularLocation>
</comment>
<protein>
    <recommendedName>
        <fullName evidence="7">EamA domain-containing protein</fullName>
    </recommendedName>
</protein>
<dbReference type="GO" id="GO:0016020">
    <property type="term" value="C:membrane"/>
    <property type="evidence" value="ECO:0007669"/>
    <property type="project" value="UniProtKB-SubCell"/>
</dbReference>
<keyword evidence="5 6" id="KW-0472">Membrane</keyword>
<dbReference type="RefSeq" id="WP_015750563.1">
    <property type="nucleotide sequence ID" value="NC_013223.1"/>
</dbReference>
<feature type="transmembrane region" description="Helical" evidence="6">
    <location>
        <begin position="119"/>
        <end position="136"/>
    </location>
</feature>
<dbReference type="eggNOG" id="COG0697">
    <property type="taxonomic scope" value="Bacteria"/>
</dbReference>
<evidence type="ECO:0000313" key="9">
    <source>
        <dbReference type="Proteomes" id="UP000001052"/>
    </source>
</evidence>
<evidence type="ECO:0000256" key="6">
    <source>
        <dbReference type="SAM" id="Phobius"/>
    </source>
</evidence>
<dbReference type="Gene3D" id="1.10.3730.20">
    <property type="match status" value="1"/>
</dbReference>
<sequence length="289" mass="30981">MSGILAILTAAALWGLIGPLAKYAFAHGFTPMEVAFWRAALAWGFFATHAGLRGQLRIQWRDLGPTIVFGFFSVSVFFGAYQVAVARSGAAVAAVLLYTAPSWVALLSRLLFSEALTPIKLASIALSTLGVAAVAFGRADLGPVNLDWIGVTAGLTAGLTYAIYYIFGKHYLGSYPSGTLFFYALPVGAFFLWPLADFGYHPFPAWLAVGAIAFFSTYLAYAIYCHGLKRLQPARAAVLATFEPVVAAILAVIWWGERFTLLGIIGGLCIVGGVVWMSCAREPGPKSRH</sequence>
<evidence type="ECO:0000313" key="8">
    <source>
        <dbReference type="EMBL" id="ACV67404.1"/>
    </source>
</evidence>
<reference evidence="8 9" key="2">
    <citation type="journal article" date="2010" name="Stand. Genomic Sci.">
        <title>Complete genome sequence of Desulfohalobium retbaense type strain (HR(100)).</title>
        <authorList>
            <person name="Spring S."/>
            <person name="Nolan M."/>
            <person name="Lapidus A."/>
            <person name="Glavina Del Rio T."/>
            <person name="Copeland A."/>
            <person name="Tice H."/>
            <person name="Cheng J.F."/>
            <person name="Lucas S."/>
            <person name="Land M."/>
            <person name="Chen F."/>
            <person name="Bruce D."/>
            <person name="Goodwin L."/>
            <person name="Pitluck S."/>
            <person name="Ivanova N."/>
            <person name="Mavromatis K."/>
            <person name="Mikhailova N."/>
            <person name="Pati A."/>
            <person name="Chen A."/>
            <person name="Palaniappan K."/>
            <person name="Hauser L."/>
            <person name="Chang Y.J."/>
            <person name="Jeffries C.D."/>
            <person name="Munk C."/>
            <person name="Kiss H."/>
            <person name="Chain P."/>
            <person name="Han C."/>
            <person name="Brettin T."/>
            <person name="Detter J.C."/>
            <person name="Schuler E."/>
            <person name="Goker M."/>
            <person name="Rohde M."/>
            <person name="Bristow J."/>
            <person name="Eisen J.A."/>
            <person name="Markowitz V."/>
            <person name="Hugenholtz P."/>
            <person name="Kyrpides N.C."/>
            <person name="Klenk H.P."/>
        </authorList>
    </citation>
    <scope>NUCLEOTIDE SEQUENCE [LARGE SCALE GENOMIC DNA]</scope>
    <source>
        <strain evidence="8 9">DSM 5692</strain>
    </source>
</reference>
<feature type="transmembrane region" description="Helical" evidence="6">
    <location>
        <begin position="148"/>
        <end position="167"/>
    </location>
</feature>
<dbReference type="Pfam" id="PF00892">
    <property type="entry name" value="EamA"/>
    <property type="match status" value="2"/>
</dbReference>
<feature type="transmembrane region" description="Helical" evidence="6">
    <location>
        <begin position="36"/>
        <end position="52"/>
    </location>
</feature>
<gene>
    <name evidence="8" type="ordered locus">Dret_0102</name>
</gene>
<keyword evidence="9" id="KW-1185">Reference proteome</keyword>
<proteinExistence type="inferred from homology"/>
<reference evidence="9" key="1">
    <citation type="submission" date="2009-09" db="EMBL/GenBank/DDBJ databases">
        <title>The complete chromosome of Desulfohalobium retbaense DSM 5692.</title>
        <authorList>
            <consortium name="US DOE Joint Genome Institute (JGI-PGF)"/>
            <person name="Lucas S."/>
            <person name="Copeland A."/>
            <person name="Lapidus A."/>
            <person name="Glavina del Rio T."/>
            <person name="Dalin E."/>
            <person name="Tice H."/>
            <person name="Bruce D."/>
            <person name="Goodwin L."/>
            <person name="Pitluck S."/>
            <person name="Kyrpides N."/>
            <person name="Mavromatis K."/>
            <person name="Ivanova N."/>
            <person name="Mikhailova N."/>
            <person name="Munk A.C."/>
            <person name="Brettin T."/>
            <person name="Detter J.C."/>
            <person name="Han C."/>
            <person name="Tapia R."/>
            <person name="Larimer F."/>
            <person name="Land M."/>
            <person name="Hauser L."/>
            <person name="Markowitz V."/>
            <person name="Cheng J.-F."/>
            <person name="Hugenholtz P."/>
            <person name="Woyke T."/>
            <person name="Wu D."/>
            <person name="Spring S."/>
            <person name="Klenk H.-P."/>
            <person name="Eisen J.A."/>
        </authorList>
    </citation>
    <scope>NUCLEOTIDE SEQUENCE [LARGE SCALE GENOMIC DNA]</scope>
    <source>
        <strain evidence="9">DSM 5692</strain>
    </source>
</reference>
<accession>C8WZC9</accession>
<dbReference type="PANTHER" id="PTHR32322:SF2">
    <property type="entry name" value="EAMA DOMAIN-CONTAINING PROTEIN"/>
    <property type="match status" value="1"/>
</dbReference>
<dbReference type="InterPro" id="IPR000620">
    <property type="entry name" value="EamA_dom"/>
</dbReference>
<evidence type="ECO:0000259" key="7">
    <source>
        <dbReference type="Pfam" id="PF00892"/>
    </source>
</evidence>
<dbReference type="KEGG" id="drt:Dret_0102"/>
<feature type="transmembrane region" description="Helical" evidence="6">
    <location>
        <begin position="202"/>
        <end position="224"/>
    </location>
</feature>
<evidence type="ECO:0000256" key="1">
    <source>
        <dbReference type="ARBA" id="ARBA00004141"/>
    </source>
</evidence>
<dbReference type="InterPro" id="IPR050638">
    <property type="entry name" value="AA-Vitamin_Transporters"/>
</dbReference>
<comment type="similarity">
    <text evidence="2">Belongs to the EamA transporter family.</text>
</comment>
<dbReference type="STRING" id="485915.Dret_0102"/>
<dbReference type="EMBL" id="CP001734">
    <property type="protein sequence ID" value="ACV67404.1"/>
    <property type="molecule type" value="Genomic_DNA"/>
</dbReference>
<organism evidence="8 9">
    <name type="scientific">Desulfohalobium retbaense (strain ATCC 49708 / DSM 5692 / JCM 16813 / HR100)</name>
    <dbReference type="NCBI Taxonomy" id="485915"/>
    <lineage>
        <taxon>Bacteria</taxon>
        <taxon>Pseudomonadati</taxon>
        <taxon>Thermodesulfobacteriota</taxon>
        <taxon>Desulfovibrionia</taxon>
        <taxon>Desulfovibrionales</taxon>
        <taxon>Desulfohalobiaceae</taxon>
        <taxon>Desulfohalobium</taxon>
    </lineage>
</organism>
<feature type="transmembrane region" description="Helical" evidence="6">
    <location>
        <begin position="90"/>
        <end position="112"/>
    </location>
</feature>
<feature type="transmembrane region" description="Helical" evidence="6">
    <location>
        <begin position="179"/>
        <end position="196"/>
    </location>
</feature>
<dbReference type="InterPro" id="IPR037185">
    <property type="entry name" value="EmrE-like"/>
</dbReference>
<feature type="transmembrane region" description="Helical" evidence="6">
    <location>
        <begin position="236"/>
        <end position="255"/>
    </location>
</feature>
<evidence type="ECO:0000256" key="2">
    <source>
        <dbReference type="ARBA" id="ARBA00007362"/>
    </source>
</evidence>
<name>C8WZC9_DESRD</name>
<keyword evidence="4 6" id="KW-1133">Transmembrane helix</keyword>
<dbReference type="Proteomes" id="UP000001052">
    <property type="component" value="Chromosome"/>
</dbReference>
<evidence type="ECO:0000256" key="4">
    <source>
        <dbReference type="ARBA" id="ARBA00022989"/>
    </source>
</evidence>
<dbReference type="HOGENOM" id="CLU_033863_9_1_7"/>
<feature type="domain" description="EamA" evidence="7">
    <location>
        <begin position="149"/>
        <end position="278"/>
    </location>
</feature>
<feature type="domain" description="EamA" evidence="7">
    <location>
        <begin position="1"/>
        <end position="134"/>
    </location>
</feature>
<evidence type="ECO:0000256" key="3">
    <source>
        <dbReference type="ARBA" id="ARBA00022692"/>
    </source>
</evidence>